<dbReference type="RefSeq" id="WP_346060618.1">
    <property type="nucleotide sequence ID" value="NZ_BAAADR010000001.1"/>
</dbReference>
<keyword evidence="1" id="KW-0812">Transmembrane</keyword>
<gene>
    <name evidence="2" type="ORF">ACFQH5_12545</name>
</gene>
<keyword evidence="3" id="KW-1185">Reference proteome</keyword>
<comment type="caution">
    <text evidence="2">The sequence shown here is derived from an EMBL/GenBank/DDBJ whole genome shotgun (WGS) entry which is preliminary data.</text>
</comment>
<dbReference type="Pfam" id="PF04964">
    <property type="entry name" value="Flp_Fap"/>
    <property type="match status" value="1"/>
</dbReference>
<evidence type="ECO:0000256" key="1">
    <source>
        <dbReference type="SAM" id="Phobius"/>
    </source>
</evidence>
<keyword evidence="1" id="KW-1133">Transmembrane helix</keyword>
<protein>
    <submittedName>
        <fullName evidence="2">Flp family type IVb pilin</fullName>
    </submittedName>
</protein>
<sequence length="81" mass="8733">MKKLIEKTSRFTQCGAVAMQLNRPKFRRQQGASAIEYVVIAAVIALGIFFLGGETILSGFESFFQRVSDVLTNAGSGDGST</sequence>
<feature type="transmembrane region" description="Helical" evidence="1">
    <location>
        <begin position="34"/>
        <end position="53"/>
    </location>
</feature>
<dbReference type="Proteomes" id="UP001596411">
    <property type="component" value="Unassembled WGS sequence"/>
</dbReference>
<evidence type="ECO:0000313" key="2">
    <source>
        <dbReference type="EMBL" id="MFC7090377.1"/>
    </source>
</evidence>
<dbReference type="InterPro" id="IPR007047">
    <property type="entry name" value="Flp_Fap"/>
</dbReference>
<evidence type="ECO:0000313" key="3">
    <source>
        <dbReference type="Proteomes" id="UP001596411"/>
    </source>
</evidence>
<organism evidence="2 3">
    <name type="scientific">Halomonas salifodinae</name>
    <dbReference type="NCBI Taxonomy" id="438745"/>
    <lineage>
        <taxon>Bacteria</taxon>
        <taxon>Pseudomonadati</taxon>
        <taxon>Pseudomonadota</taxon>
        <taxon>Gammaproteobacteria</taxon>
        <taxon>Oceanospirillales</taxon>
        <taxon>Halomonadaceae</taxon>
        <taxon>Halomonas</taxon>
    </lineage>
</organism>
<accession>A0ABW2EWM1</accession>
<reference evidence="3" key="1">
    <citation type="journal article" date="2019" name="Int. J. Syst. Evol. Microbiol.">
        <title>The Global Catalogue of Microorganisms (GCM) 10K type strain sequencing project: providing services to taxonomists for standard genome sequencing and annotation.</title>
        <authorList>
            <consortium name="The Broad Institute Genomics Platform"/>
            <consortium name="The Broad Institute Genome Sequencing Center for Infectious Disease"/>
            <person name="Wu L."/>
            <person name="Ma J."/>
        </authorList>
    </citation>
    <scope>NUCLEOTIDE SEQUENCE [LARGE SCALE GENOMIC DNA]</scope>
    <source>
        <strain evidence="3">CGMCC 1.13666</strain>
    </source>
</reference>
<dbReference type="EMBL" id="JBHSZP010000026">
    <property type="protein sequence ID" value="MFC7090377.1"/>
    <property type="molecule type" value="Genomic_DNA"/>
</dbReference>
<keyword evidence="1" id="KW-0472">Membrane</keyword>
<proteinExistence type="predicted"/>
<name>A0ABW2EWM1_9GAMM</name>